<evidence type="ECO:0000313" key="2">
    <source>
        <dbReference type="EMBL" id="ORE09271.1"/>
    </source>
</evidence>
<dbReference type="VEuPathDB" id="FungiDB:BCV72DRAFT_223818"/>
<accession>A0A1X0RBH9</accession>
<sequence length="77" mass="8813">MSITGKDIYFSSLILSIDVIYSYVQHGIMVLPSFVCANQEMANFLEAILSFKDNILIHIFASLIMCIVILFHLELHY</sequence>
<feature type="transmembrane region" description="Helical" evidence="1">
    <location>
        <begin position="55"/>
        <end position="73"/>
    </location>
</feature>
<name>A0A1X0RBH9_RHIZD</name>
<feature type="transmembrane region" description="Helical" evidence="1">
    <location>
        <begin position="12"/>
        <end position="35"/>
    </location>
</feature>
<dbReference type="EMBL" id="KV921878">
    <property type="protein sequence ID" value="ORE09271.1"/>
    <property type="molecule type" value="Genomic_DNA"/>
</dbReference>
<keyword evidence="1" id="KW-1133">Transmembrane helix</keyword>
<dbReference type="AlphaFoldDB" id="A0A1X0RBH9"/>
<evidence type="ECO:0000256" key="1">
    <source>
        <dbReference type="SAM" id="Phobius"/>
    </source>
</evidence>
<proteinExistence type="predicted"/>
<keyword evidence="1" id="KW-0472">Membrane</keyword>
<dbReference type="Proteomes" id="UP000242414">
    <property type="component" value="Unassembled WGS sequence"/>
</dbReference>
<protein>
    <submittedName>
        <fullName evidence="2">Uncharacterized protein</fullName>
    </submittedName>
</protein>
<organism evidence="2">
    <name type="scientific">Rhizopus microsporus var. microsporus</name>
    <dbReference type="NCBI Taxonomy" id="86635"/>
    <lineage>
        <taxon>Eukaryota</taxon>
        <taxon>Fungi</taxon>
        <taxon>Fungi incertae sedis</taxon>
        <taxon>Mucoromycota</taxon>
        <taxon>Mucoromycotina</taxon>
        <taxon>Mucoromycetes</taxon>
        <taxon>Mucorales</taxon>
        <taxon>Mucorineae</taxon>
        <taxon>Rhizopodaceae</taxon>
        <taxon>Rhizopus</taxon>
    </lineage>
</organism>
<reference evidence="2" key="1">
    <citation type="journal article" date="2016" name="Proc. Natl. Acad. Sci. U.S.A.">
        <title>Lipid metabolic changes in an early divergent fungus govern the establishment of a mutualistic symbiosis with endobacteria.</title>
        <authorList>
            <person name="Lastovetsky O.A."/>
            <person name="Gaspar M.L."/>
            <person name="Mondo S.J."/>
            <person name="LaButti K.M."/>
            <person name="Sandor L."/>
            <person name="Grigoriev I.V."/>
            <person name="Henry S.A."/>
            <person name="Pawlowska T.E."/>
        </authorList>
    </citation>
    <scope>NUCLEOTIDE SEQUENCE [LARGE SCALE GENOMIC DNA]</scope>
    <source>
        <strain evidence="2">ATCC 52814</strain>
    </source>
</reference>
<gene>
    <name evidence="2" type="ORF">BCV72DRAFT_223818</name>
</gene>
<keyword evidence="1" id="KW-0812">Transmembrane</keyword>